<dbReference type="EMBL" id="CM042056">
    <property type="protein sequence ID" value="KAI3697888.1"/>
    <property type="molecule type" value="Genomic_DNA"/>
</dbReference>
<gene>
    <name evidence="1" type="ORF">L6452_30988</name>
</gene>
<dbReference type="Proteomes" id="UP001055879">
    <property type="component" value="Linkage Group LG10"/>
</dbReference>
<reference evidence="2" key="1">
    <citation type="journal article" date="2022" name="Mol. Ecol. Resour.">
        <title>The genomes of chicory, endive, great burdock and yacon provide insights into Asteraceae palaeo-polyploidization history and plant inulin production.</title>
        <authorList>
            <person name="Fan W."/>
            <person name="Wang S."/>
            <person name="Wang H."/>
            <person name="Wang A."/>
            <person name="Jiang F."/>
            <person name="Liu H."/>
            <person name="Zhao H."/>
            <person name="Xu D."/>
            <person name="Zhang Y."/>
        </authorList>
    </citation>
    <scope>NUCLEOTIDE SEQUENCE [LARGE SCALE GENOMIC DNA]</scope>
    <source>
        <strain evidence="2">cv. Niubang</strain>
    </source>
</reference>
<accession>A0ACB8ZJU7</accession>
<evidence type="ECO:0000313" key="2">
    <source>
        <dbReference type="Proteomes" id="UP001055879"/>
    </source>
</evidence>
<protein>
    <submittedName>
        <fullName evidence="1">Uncharacterized protein</fullName>
    </submittedName>
</protein>
<name>A0ACB8ZJU7_ARCLA</name>
<sequence length="236" mass="26582">MQKFVCKLQKSKQHCGICKRTWHHSDFGKQVLGSETSFTAIKSVGEASTTESTVIELIGTDRPGLLSEVSAILTHLKCNVLNAEVWTHNIRVAFIVQVSDDESGLAIADTERLSIIKQMLCNVLKGNNITDEEILDYIQKFYRHEVRWGGIDNRIHGNQLIGTDRPGLLSEVYAVLTHLKCNVLNVEVWTHNTRDAFIVQVTDDESGLAIADTERLSIIKQMLCNVLKGSNKWYSW</sequence>
<evidence type="ECO:0000313" key="1">
    <source>
        <dbReference type="EMBL" id="KAI3697888.1"/>
    </source>
</evidence>
<proteinExistence type="predicted"/>
<comment type="caution">
    <text evidence="1">The sequence shown here is derived from an EMBL/GenBank/DDBJ whole genome shotgun (WGS) entry which is preliminary data.</text>
</comment>
<keyword evidence="2" id="KW-1185">Reference proteome</keyword>
<reference evidence="1 2" key="2">
    <citation type="journal article" date="2022" name="Mol. Ecol. Resour.">
        <title>The genomes of chicory, endive, great burdock and yacon provide insights into Asteraceae paleo-polyploidization history and plant inulin production.</title>
        <authorList>
            <person name="Fan W."/>
            <person name="Wang S."/>
            <person name="Wang H."/>
            <person name="Wang A."/>
            <person name="Jiang F."/>
            <person name="Liu H."/>
            <person name="Zhao H."/>
            <person name="Xu D."/>
            <person name="Zhang Y."/>
        </authorList>
    </citation>
    <scope>NUCLEOTIDE SEQUENCE [LARGE SCALE GENOMIC DNA]</scope>
    <source>
        <strain evidence="2">cv. Niubang</strain>
    </source>
</reference>
<organism evidence="1 2">
    <name type="scientific">Arctium lappa</name>
    <name type="common">Greater burdock</name>
    <name type="synonym">Lappa major</name>
    <dbReference type="NCBI Taxonomy" id="4217"/>
    <lineage>
        <taxon>Eukaryota</taxon>
        <taxon>Viridiplantae</taxon>
        <taxon>Streptophyta</taxon>
        <taxon>Embryophyta</taxon>
        <taxon>Tracheophyta</taxon>
        <taxon>Spermatophyta</taxon>
        <taxon>Magnoliopsida</taxon>
        <taxon>eudicotyledons</taxon>
        <taxon>Gunneridae</taxon>
        <taxon>Pentapetalae</taxon>
        <taxon>asterids</taxon>
        <taxon>campanulids</taxon>
        <taxon>Asterales</taxon>
        <taxon>Asteraceae</taxon>
        <taxon>Carduoideae</taxon>
        <taxon>Cardueae</taxon>
        <taxon>Arctiinae</taxon>
        <taxon>Arctium</taxon>
    </lineage>
</organism>